<dbReference type="RefSeq" id="WP_237248962.1">
    <property type="nucleotide sequence ID" value="NZ_JACBZP010000001.1"/>
</dbReference>
<dbReference type="Pfam" id="PF00708">
    <property type="entry name" value="Acylphosphatase"/>
    <property type="match status" value="1"/>
</dbReference>
<evidence type="ECO:0000259" key="8">
    <source>
        <dbReference type="PROSITE" id="PS51160"/>
    </source>
</evidence>
<dbReference type="InterPro" id="IPR017968">
    <property type="entry name" value="Acylphosphatase_CS"/>
</dbReference>
<protein>
    <recommendedName>
        <fullName evidence="3 5">Acylphosphatase</fullName>
        <ecNumber evidence="2 5">3.6.1.7</ecNumber>
    </recommendedName>
</protein>
<evidence type="ECO:0000256" key="4">
    <source>
        <dbReference type="ARBA" id="ARBA00047645"/>
    </source>
</evidence>
<evidence type="ECO:0000313" key="10">
    <source>
        <dbReference type="Proteomes" id="UP000539111"/>
    </source>
</evidence>
<comment type="caution">
    <text evidence="9">The sequence shown here is derived from an EMBL/GenBank/DDBJ whole genome shotgun (WGS) entry which is preliminary data.</text>
</comment>
<name>A0A7Z0D3B3_9MICO</name>
<reference evidence="9 10" key="1">
    <citation type="submission" date="2020-07" db="EMBL/GenBank/DDBJ databases">
        <title>Sequencing the genomes of 1000 actinobacteria strains.</title>
        <authorList>
            <person name="Klenk H.-P."/>
        </authorList>
    </citation>
    <scope>NUCLEOTIDE SEQUENCE [LARGE SCALE GENOMIC DNA]</scope>
    <source>
        <strain evidence="9 10">DSM 26341</strain>
    </source>
</reference>
<evidence type="ECO:0000313" key="9">
    <source>
        <dbReference type="EMBL" id="NYI68100.1"/>
    </source>
</evidence>
<keyword evidence="5 6" id="KW-0378">Hydrolase</keyword>
<dbReference type="InterPro" id="IPR020456">
    <property type="entry name" value="Acylphosphatase"/>
</dbReference>
<evidence type="ECO:0000256" key="7">
    <source>
        <dbReference type="RuleBase" id="RU004168"/>
    </source>
</evidence>
<dbReference type="PROSITE" id="PS51160">
    <property type="entry name" value="ACYLPHOSPHATASE_3"/>
    <property type="match status" value="1"/>
</dbReference>
<dbReference type="EC" id="3.6.1.7" evidence="2 5"/>
<keyword evidence="10" id="KW-1185">Reference proteome</keyword>
<organism evidence="9 10">
    <name type="scientific">Spelaeicoccus albus</name>
    <dbReference type="NCBI Taxonomy" id="1280376"/>
    <lineage>
        <taxon>Bacteria</taxon>
        <taxon>Bacillati</taxon>
        <taxon>Actinomycetota</taxon>
        <taxon>Actinomycetes</taxon>
        <taxon>Micrococcales</taxon>
        <taxon>Brevibacteriaceae</taxon>
        <taxon>Spelaeicoccus</taxon>
    </lineage>
</organism>
<dbReference type="PANTHER" id="PTHR47268:SF4">
    <property type="entry name" value="ACYLPHOSPHATASE"/>
    <property type="match status" value="1"/>
</dbReference>
<feature type="active site" evidence="5">
    <location>
        <position position="23"/>
    </location>
</feature>
<evidence type="ECO:0000256" key="6">
    <source>
        <dbReference type="RuleBase" id="RU000553"/>
    </source>
</evidence>
<dbReference type="PANTHER" id="PTHR47268">
    <property type="entry name" value="ACYLPHOSPHATASE"/>
    <property type="match status" value="1"/>
</dbReference>
<dbReference type="PROSITE" id="PS00150">
    <property type="entry name" value="ACYLPHOSPHATASE_1"/>
    <property type="match status" value="1"/>
</dbReference>
<feature type="active site" evidence="5">
    <location>
        <position position="41"/>
    </location>
</feature>
<comment type="catalytic activity">
    <reaction evidence="4 5 6">
        <text>an acyl phosphate + H2O = a carboxylate + phosphate + H(+)</text>
        <dbReference type="Rhea" id="RHEA:14965"/>
        <dbReference type="ChEBI" id="CHEBI:15377"/>
        <dbReference type="ChEBI" id="CHEBI:15378"/>
        <dbReference type="ChEBI" id="CHEBI:29067"/>
        <dbReference type="ChEBI" id="CHEBI:43474"/>
        <dbReference type="ChEBI" id="CHEBI:59918"/>
        <dbReference type="EC" id="3.6.1.7"/>
    </reaction>
</comment>
<proteinExistence type="inferred from homology"/>
<dbReference type="AlphaFoldDB" id="A0A7Z0D3B3"/>
<dbReference type="SUPFAM" id="SSF54975">
    <property type="entry name" value="Acylphosphatase/BLUF domain-like"/>
    <property type="match status" value="1"/>
</dbReference>
<feature type="domain" description="Acylphosphatase-like" evidence="8">
    <location>
        <begin position="8"/>
        <end position="94"/>
    </location>
</feature>
<dbReference type="Proteomes" id="UP000539111">
    <property type="component" value="Unassembled WGS sequence"/>
</dbReference>
<dbReference type="Gene3D" id="3.30.70.100">
    <property type="match status" value="1"/>
</dbReference>
<dbReference type="InterPro" id="IPR001792">
    <property type="entry name" value="Acylphosphatase-like_dom"/>
</dbReference>
<dbReference type="PROSITE" id="PS00151">
    <property type="entry name" value="ACYLPHOSPHATASE_2"/>
    <property type="match status" value="1"/>
</dbReference>
<accession>A0A7Z0D3B3</accession>
<dbReference type="PRINTS" id="PR00112">
    <property type="entry name" value="ACYLPHPHTASE"/>
</dbReference>
<gene>
    <name evidence="9" type="ORF">BJY26_002406</name>
</gene>
<evidence type="ECO:0000256" key="3">
    <source>
        <dbReference type="ARBA" id="ARBA00015991"/>
    </source>
</evidence>
<sequence length="94" mass="9970">MGRSATMRSRVLVRGRVQGVGFRYWTRREAAALGLTGYVRNTASGLVEAEVEGESGAVAVMIDKFQSGPPHARVDHVDVHTVPTTGAGGFAITD</sequence>
<comment type="similarity">
    <text evidence="1 7">Belongs to the acylphosphatase family.</text>
</comment>
<evidence type="ECO:0000256" key="1">
    <source>
        <dbReference type="ARBA" id="ARBA00005614"/>
    </source>
</evidence>
<dbReference type="EMBL" id="JACBZP010000001">
    <property type="protein sequence ID" value="NYI68100.1"/>
    <property type="molecule type" value="Genomic_DNA"/>
</dbReference>
<evidence type="ECO:0000256" key="2">
    <source>
        <dbReference type="ARBA" id="ARBA00012150"/>
    </source>
</evidence>
<evidence type="ECO:0000256" key="5">
    <source>
        <dbReference type="PROSITE-ProRule" id="PRU00520"/>
    </source>
</evidence>
<dbReference type="InterPro" id="IPR036046">
    <property type="entry name" value="Acylphosphatase-like_dom_sf"/>
</dbReference>
<dbReference type="GO" id="GO:0003998">
    <property type="term" value="F:acylphosphatase activity"/>
    <property type="evidence" value="ECO:0007669"/>
    <property type="project" value="UniProtKB-EC"/>
</dbReference>